<feature type="transmembrane region" description="Helical" evidence="1">
    <location>
        <begin position="43"/>
        <end position="64"/>
    </location>
</feature>
<evidence type="ECO:0000313" key="2">
    <source>
        <dbReference type="EMBL" id="XDQ31963.1"/>
    </source>
</evidence>
<keyword evidence="1" id="KW-0472">Membrane</keyword>
<keyword evidence="1" id="KW-0812">Transmembrane</keyword>
<feature type="transmembrane region" description="Helical" evidence="1">
    <location>
        <begin position="102"/>
        <end position="121"/>
    </location>
</feature>
<protein>
    <recommendedName>
        <fullName evidence="3">Integral membrane protein</fullName>
    </recommendedName>
</protein>
<feature type="transmembrane region" description="Helical" evidence="1">
    <location>
        <begin position="76"/>
        <end position="95"/>
    </location>
</feature>
<dbReference type="AlphaFoldDB" id="A0AB39PM55"/>
<feature type="transmembrane region" description="Helical" evidence="1">
    <location>
        <begin position="12"/>
        <end position="31"/>
    </location>
</feature>
<evidence type="ECO:0000256" key="1">
    <source>
        <dbReference type="SAM" id="Phobius"/>
    </source>
</evidence>
<proteinExistence type="predicted"/>
<sequence>MDSPTPLLVIPALLWTAIAGACLITSIVLSVRAKRRETASDAWNPIGAGFQAVAVGAVAGYAVAAIIDGHFSPGSAVFSILWPTMAGSALTYAAGRRSTRSWPHWASAAFAAVGAALYGSLPT</sequence>
<name>A0AB39PM55_9ACTN</name>
<reference evidence="2" key="1">
    <citation type="submission" date="2024-07" db="EMBL/GenBank/DDBJ databases">
        <authorList>
            <person name="Yu S.T."/>
        </authorList>
    </citation>
    <scope>NUCLEOTIDE SEQUENCE</scope>
    <source>
        <strain evidence="2">R28</strain>
    </source>
</reference>
<dbReference type="EMBL" id="CP163439">
    <property type="protein sequence ID" value="XDQ31963.1"/>
    <property type="molecule type" value="Genomic_DNA"/>
</dbReference>
<organism evidence="2">
    <name type="scientific">Streptomyces sp. R28</name>
    <dbReference type="NCBI Taxonomy" id="3238628"/>
    <lineage>
        <taxon>Bacteria</taxon>
        <taxon>Bacillati</taxon>
        <taxon>Actinomycetota</taxon>
        <taxon>Actinomycetes</taxon>
        <taxon>Kitasatosporales</taxon>
        <taxon>Streptomycetaceae</taxon>
        <taxon>Streptomyces</taxon>
    </lineage>
</organism>
<gene>
    <name evidence="2" type="ORF">AB5J49_00540</name>
</gene>
<evidence type="ECO:0008006" key="3">
    <source>
        <dbReference type="Google" id="ProtNLM"/>
    </source>
</evidence>
<dbReference type="RefSeq" id="WP_369166454.1">
    <property type="nucleotide sequence ID" value="NZ_CP163439.1"/>
</dbReference>
<accession>A0AB39PM55</accession>
<keyword evidence="1" id="KW-1133">Transmembrane helix</keyword>